<dbReference type="PANTHER" id="PTHR46687">
    <property type="entry name" value="PROTEIN DISPATCHED HOMOLOG 3"/>
    <property type="match status" value="1"/>
</dbReference>
<feature type="transmembrane region" description="Helical" evidence="8">
    <location>
        <begin position="1548"/>
        <end position="1567"/>
    </location>
</feature>
<reference evidence="12" key="1">
    <citation type="journal article" date="2023" name="Commun. Biol.">
        <title>Genome analysis of Parmales, the sister group of diatoms, reveals the evolutionary specialization of diatoms from phago-mixotrophs to photoautotrophs.</title>
        <authorList>
            <person name="Ban H."/>
            <person name="Sato S."/>
            <person name="Yoshikawa S."/>
            <person name="Yamada K."/>
            <person name="Nakamura Y."/>
            <person name="Ichinomiya M."/>
            <person name="Sato N."/>
            <person name="Blanc-Mathieu R."/>
            <person name="Endo H."/>
            <person name="Kuwata A."/>
            <person name="Ogata H."/>
        </authorList>
    </citation>
    <scope>NUCLEOTIDE SEQUENCE [LARGE SCALE GENOMIC DNA]</scope>
    <source>
        <strain evidence="12">NIES 3701</strain>
    </source>
</reference>
<dbReference type="CDD" id="cd00055">
    <property type="entry name" value="EGF_Lam"/>
    <property type="match status" value="1"/>
</dbReference>
<dbReference type="InterPro" id="IPR013783">
    <property type="entry name" value="Ig-like_fold"/>
</dbReference>
<sequence>MSSASCSWSDGQVGLMIVGAYFAVTAFMMILTRLCYKRPENDKFKGDRFMYAEYMGRWPAFTFFFTAFLICCCAGLSVFTVCGEVKSFVIDKNTENYIKSVSEDTTAYDALKSGITDNKLTGNWPYRRLAERELEASARISGNSAGHNALGLTSAMAGIHVEDPEEPSTTTAARNLIGSTTTHSPLTFVYIAPADELPKNVITEENLLEIRAFESKIMSLLDYQTYCRKLSYYTDNAADTGCAQQSLVSTNWFFKSGNLLNVQDTLRTMAENGVDGFFDVHFSLDNLGSNLTRSTFNFEFRNNNLEEYNEWLTKSVVPLARESQQSEFTVLYYSSGYLFDWEVDEAVLRDSMWSGLSFLFVLFFVFLHTRSILISIFGMLSVTSSVPITLWIFRDILGFEHISLLNFLSLFVIMGIGADDIFVFYDTYEVVNNEDDDIGQDRPARLARTFKRACSAMLVTSASTAASFFANYVSSLPVIKEFGIFMGLVVVVNFVFILIFFPALLIIDEKLCCKTKKRVGIRGGSFARGSSGNEDVFISPDEEAPLRGGVDEDAAAQQQMSAEERRRGMADNSQSSSTANRISESLRGMFFSGGRENVNYDRESFLIRSEAGWGAVERFFHNYWAPFVTRNKFIIVILTLLLVAASAVTSFFVVKAADKAPSFFPPTHNIGMLELVNSEYVSSTAVDVEKADAVAWGLIEEDENGGGATDDLDFCPEVDGELCDGHGSCNSLTGQCLCYAGFQGSDCSVETEGSTLTSGNIVPSNTRFEKEVYDMTAEETMFLTLTNSGQSSLNWYFFTISPTDGTDIYMSNDHSSIPDWFTLSAYSGTIGGGASEQVTFTFKPAEMGCPLPHVKTCSDDYEWYFYQTGLDGEAVKIKVDLDRGTRAPTASPTTPSPTKAPTKQPTRAPSVSPTISQCKDGSKNGDETDLDCGGPDCHGCQFGEVCDVDRDCESSNCDGGSCGIKITSSPTKAPTTSPTSPPTASTCMDDVKNGDETDVDCGGPDCAGCDAGKDCLLNSDCDPGGCLDDNTCSVESPTASPTKSPTKNPTIAPTPMRTDAPTTSPTDAPTPGTCTDSSQGGSETDVDCGGPDCPGCADGEKCLEDRDCSSDSCDGVVCVAATQSPTKAPTTSPTTSAPTTSSPTNSPTTSSPTNSPTTSAPTNAPTASPTTPDCNSKLCSFHGRCFYEATVATCSCFPGYVGDRCELIETKEKKSQVVVDIYWGIEGIDRSKANEDYADGQPVYMKDFSLSNSASQLLLKDSCDYFRNTSSTMQVFPDGSDWKCMWEEFDKWLRKMGYEPLPLSGEDLITRLIGDEAGTVEGFFTRTAWWMGGKWLETWRFKDYIGIDYETRTIKWTRITVDTTLEETLSAVEGEAIYNRWNAFITSLNLFSPAGLGKARMSSFLWVRIVTELMLLRSTVTAWAISNLSAFVAIVLFTRSLYIATMTTMTIFMIVVCLIGAMVVVMGWSIGAMEALSITIFVGMACDYCLHIAHSFMHSEANTKKLKVRQAMTMVGNAVLGAAVTTAGSCVFLLFCTIVFFFQMGIVVGINTICSLFFALVFFPSLLSLGGEAGEGAGVGVVGVRATNTLNLQGVGIQADDLDLDSDGGALMGPAPTIEVASEELFKKHPIRGSSNSGVGGGGGGEKGTIASMGGGGEIEMNERNSEFS</sequence>
<evidence type="ECO:0000313" key="11">
    <source>
        <dbReference type="EMBL" id="GMH94236.1"/>
    </source>
</evidence>
<keyword evidence="5 6" id="KW-1015">Disulfide bond</keyword>
<protein>
    <recommendedName>
        <fullName evidence="13">SSD domain-containing protein</fullName>
    </recommendedName>
</protein>
<feature type="transmembrane region" description="Helical" evidence="8">
    <location>
        <begin position="351"/>
        <end position="367"/>
    </location>
</feature>
<comment type="caution">
    <text evidence="6">Lacks conserved residue(s) required for the propagation of feature annotation.</text>
</comment>
<feature type="transmembrane region" description="Helical" evidence="8">
    <location>
        <begin position="1476"/>
        <end position="1497"/>
    </location>
</feature>
<feature type="region of interest" description="Disordered" evidence="7">
    <location>
        <begin position="968"/>
        <end position="991"/>
    </location>
</feature>
<feature type="domain" description="SSD" evidence="10">
    <location>
        <begin position="396"/>
        <end position="507"/>
    </location>
</feature>
<dbReference type="InterPro" id="IPR013111">
    <property type="entry name" value="EGF_extracell"/>
</dbReference>
<feature type="transmembrane region" description="Helical" evidence="8">
    <location>
        <begin position="57"/>
        <end position="79"/>
    </location>
</feature>
<dbReference type="InterPro" id="IPR042480">
    <property type="entry name" value="DISP3"/>
</dbReference>
<dbReference type="PANTHER" id="PTHR46687:SF1">
    <property type="entry name" value="PROTEIN DISPATCHED HOMOLOG 3"/>
    <property type="match status" value="1"/>
</dbReference>
<dbReference type="InterPro" id="IPR004869">
    <property type="entry name" value="MMPL_dom"/>
</dbReference>
<feature type="domain" description="EGF-like" evidence="9">
    <location>
        <begin position="711"/>
        <end position="748"/>
    </location>
</feature>
<feature type="transmembrane region" description="Helical" evidence="8">
    <location>
        <begin position="1518"/>
        <end position="1542"/>
    </location>
</feature>
<evidence type="ECO:0000256" key="8">
    <source>
        <dbReference type="SAM" id="Phobius"/>
    </source>
</evidence>
<dbReference type="SUPFAM" id="SSF82866">
    <property type="entry name" value="Multidrug efflux transporter AcrB transmembrane domain"/>
    <property type="match status" value="2"/>
</dbReference>
<dbReference type="InterPro" id="IPR053958">
    <property type="entry name" value="HMGCR/SNAP/NPC1-like_SSD"/>
</dbReference>
<dbReference type="InterPro" id="IPR002049">
    <property type="entry name" value="LE_dom"/>
</dbReference>
<keyword evidence="3 8" id="KW-1133">Transmembrane helix</keyword>
<feature type="domain" description="EGF-like" evidence="9">
    <location>
        <begin position="1170"/>
        <end position="1206"/>
    </location>
</feature>
<evidence type="ECO:0000256" key="7">
    <source>
        <dbReference type="SAM" id="MobiDB-lite"/>
    </source>
</evidence>
<feature type="transmembrane region" description="Helical" evidence="8">
    <location>
        <begin position="449"/>
        <end position="470"/>
    </location>
</feature>
<feature type="disulfide bond" evidence="6">
    <location>
        <begin position="738"/>
        <end position="747"/>
    </location>
</feature>
<feature type="compositionally biased region" description="Low complexity" evidence="7">
    <location>
        <begin position="968"/>
        <end position="986"/>
    </location>
</feature>
<comment type="subcellular location">
    <subcellularLocation>
        <location evidence="1">Membrane</location>
        <topology evidence="1">Multi-pass membrane protein</topology>
    </subcellularLocation>
</comment>
<evidence type="ECO:0000256" key="5">
    <source>
        <dbReference type="ARBA" id="ARBA00023157"/>
    </source>
</evidence>
<evidence type="ECO:0000313" key="12">
    <source>
        <dbReference type="Proteomes" id="UP001165085"/>
    </source>
</evidence>
<dbReference type="InterPro" id="IPR000731">
    <property type="entry name" value="SSD"/>
</dbReference>
<feature type="compositionally biased region" description="Polar residues" evidence="7">
    <location>
        <begin position="907"/>
        <end position="919"/>
    </location>
</feature>
<feature type="disulfide bond" evidence="6">
    <location>
        <begin position="1196"/>
        <end position="1205"/>
    </location>
</feature>
<feature type="region of interest" description="Disordered" evidence="7">
    <location>
        <begin position="1124"/>
        <end position="1172"/>
    </location>
</feature>
<dbReference type="Pfam" id="PF07974">
    <property type="entry name" value="EGF_2"/>
    <property type="match status" value="1"/>
</dbReference>
<dbReference type="Gene3D" id="2.10.25.10">
    <property type="entry name" value="Laminin"/>
    <property type="match status" value="2"/>
</dbReference>
<feature type="region of interest" description="Disordered" evidence="7">
    <location>
        <begin position="1035"/>
        <end position="1087"/>
    </location>
</feature>
<feature type="transmembrane region" description="Helical" evidence="8">
    <location>
        <begin position="633"/>
        <end position="654"/>
    </location>
</feature>
<feature type="transmembrane region" description="Helical" evidence="8">
    <location>
        <begin position="405"/>
        <end position="428"/>
    </location>
</feature>
<dbReference type="Proteomes" id="UP001165085">
    <property type="component" value="Unassembled WGS sequence"/>
</dbReference>
<feature type="transmembrane region" description="Helical" evidence="8">
    <location>
        <begin position="482"/>
        <end position="507"/>
    </location>
</feature>
<keyword evidence="12" id="KW-1185">Reference proteome</keyword>
<feature type="region of interest" description="Disordered" evidence="7">
    <location>
        <begin position="885"/>
        <end position="923"/>
    </location>
</feature>
<keyword evidence="2 8" id="KW-0812">Transmembrane</keyword>
<dbReference type="InterPro" id="IPR000742">
    <property type="entry name" value="EGF"/>
</dbReference>
<evidence type="ECO:0000256" key="2">
    <source>
        <dbReference type="ARBA" id="ARBA00022692"/>
    </source>
</evidence>
<gene>
    <name evidence="11" type="ORF">TrST_g13680</name>
</gene>
<feature type="region of interest" description="Disordered" evidence="7">
    <location>
        <begin position="1632"/>
        <end position="1669"/>
    </location>
</feature>
<dbReference type="PROSITE" id="PS00022">
    <property type="entry name" value="EGF_1"/>
    <property type="match status" value="2"/>
</dbReference>
<evidence type="ECO:0000256" key="3">
    <source>
        <dbReference type="ARBA" id="ARBA00022989"/>
    </source>
</evidence>
<dbReference type="GO" id="GO:0005737">
    <property type="term" value="C:cytoplasm"/>
    <property type="evidence" value="ECO:0007669"/>
    <property type="project" value="TreeGrafter"/>
</dbReference>
<accession>A0A9W7BPQ5</accession>
<dbReference type="Pfam" id="PF03176">
    <property type="entry name" value="MMPL"/>
    <property type="match status" value="1"/>
</dbReference>
<feature type="compositionally biased region" description="Gly residues" evidence="7">
    <location>
        <begin position="1638"/>
        <end position="1658"/>
    </location>
</feature>
<dbReference type="SUPFAM" id="SSF57196">
    <property type="entry name" value="EGF/Laminin"/>
    <property type="match status" value="1"/>
</dbReference>
<dbReference type="PROSITE" id="PS50156">
    <property type="entry name" value="SSD"/>
    <property type="match status" value="1"/>
</dbReference>
<feature type="compositionally biased region" description="Low complexity" evidence="7">
    <location>
        <begin position="887"/>
        <end position="906"/>
    </location>
</feature>
<evidence type="ECO:0000256" key="4">
    <source>
        <dbReference type="ARBA" id="ARBA00023136"/>
    </source>
</evidence>
<feature type="compositionally biased region" description="Low complexity" evidence="7">
    <location>
        <begin position="1058"/>
        <end position="1073"/>
    </location>
</feature>
<dbReference type="OrthoDB" id="196791at2759"/>
<dbReference type="SMART" id="SM00181">
    <property type="entry name" value="EGF"/>
    <property type="match status" value="2"/>
</dbReference>
<name>A0A9W7BPQ5_9STRA</name>
<proteinExistence type="predicted"/>
<dbReference type="Gene3D" id="2.60.40.10">
    <property type="entry name" value="Immunoglobulins"/>
    <property type="match status" value="1"/>
</dbReference>
<evidence type="ECO:0000259" key="9">
    <source>
        <dbReference type="PROSITE" id="PS50026"/>
    </source>
</evidence>
<feature type="transmembrane region" description="Helical" evidence="8">
    <location>
        <begin position="1450"/>
        <end position="1470"/>
    </location>
</feature>
<dbReference type="PROSITE" id="PS50026">
    <property type="entry name" value="EGF_3"/>
    <property type="match status" value="2"/>
</dbReference>
<evidence type="ECO:0000256" key="1">
    <source>
        <dbReference type="ARBA" id="ARBA00004141"/>
    </source>
</evidence>
<feature type="compositionally biased region" description="Polar residues" evidence="7">
    <location>
        <begin position="1035"/>
        <end position="1051"/>
    </location>
</feature>
<comment type="caution">
    <text evidence="11">The sequence shown here is derived from an EMBL/GenBank/DDBJ whole genome shotgun (WGS) entry which is preliminary data.</text>
</comment>
<keyword evidence="4 8" id="KW-0472">Membrane</keyword>
<dbReference type="GO" id="GO:0016020">
    <property type="term" value="C:membrane"/>
    <property type="evidence" value="ECO:0007669"/>
    <property type="project" value="UniProtKB-SubCell"/>
</dbReference>
<dbReference type="Gene3D" id="1.20.1640.10">
    <property type="entry name" value="Multidrug efflux transporter AcrB transmembrane domain"/>
    <property type="match status" value="2"/>
</dbReference>
<organism evidence="11 12">
    <name type="scientific">Triparma strigata</name>
    <dbReference type="NCBI Taxonomy" id="1606541"/>
    <lineage>
        <taxon>Eukaryota</taxon>
        <taxon>Sar</taxon>
        <taxon>Stramenopiles</taxon>
        <taxon>Ochrophyta</taxon>
        <taxon>Bolidophyceae</taxon>
        <taxon>Parmales</taxon>
        <taxon>Triparmaceae</taxon>
        <taxon>Triparma</taxon>
    </lineage>
</organism>
<dbReference type="Pfam" id="PF12349">
    <property type="entry name" value="Sterol-sensing"/>
    <property type="match status" value="1"/>
</dbReference>
<dbReference type="EMBL" id="BRXY01000429">
    <property type="protein sequence ID" value="GMH94236.1"/>
    <property type="molecule type" value="Genomic_DNA"/>
</dbReference>
<feature type="transmembrane region" description="Helical" evidence="8">
    <location>
        <begin position="1420"/>
        <end position="1438"/>
    </location>
</feature>
<evidence type="ECO:0008006" key="13">
    <source>
        <dbReference type="Google" id="ProtNLM"/>
    </source>
</evidence>
<evidence type="ECO:0000256" key="6">
    <source>
        <dbReference type="PROSITE-ProRule" id="PRU00076"/>
    </source>
</evidence>
<keyword evidence="6" id="KW-0245">EGF-like domain</keyword>
<feature type="transmembrane region" description="Helical" evidence="8">
    <location>
        <begin position="12"/>
        <end position="36"/>
    </location>
</feature>
<feature type="region of interest" description="Disordered" evidence="7">
    <location>
        <begin position="555"/>
        <end position="579"/>
    </location>
</feature>
<dbReference type="PROSITE" id="PS01186">
    <property type="entry name" value="EGF_2"/>
    <property type="match status" value="2"/>
</dbReference>
<feature type="transmembrane region" description="Helical" evidence="8">
    <location>
        <begin position="372"/>
        <end position="393"/>
    </location>
</feature>
<evidence type="ECO:0000259" key="10">
    <source>
        <dbReference type="PROSITE" id="PS50156"/>
    </source>
</evidence>